<evidence type="ECO:0000259" key="7">
    <source>
        <dbReference type="SMART" id="SM00829"/>
    </source>
</evidence>
<name>A0A348B1R6_9CREN</name>
<accession>A0A348B1R6</accession>
<organism evidence="8 10">
    <name type="scientific">Sulfodiicoccus acidiphilus</name>
    <dbReference type="NCBI Taxonomy" id="1670455"/>
    <lineage>
        <taxon>Archaea</taxon>
        <taxon>Thermoproteota</taxon>
        <taxon>Thermoprotei</taxon>
        <taxon>Sulfolobales</taxon>
        <taxon>Sulfolobaceae</taxon>
        <taxon>Sulfodiicoccus</taxon>
    </lineage>
</organism>
<dbReference type="GO" id="GO:0008270">
    <property type="term" value="F:zinc ion binding"/>
    <property type="evidence" value="ECO:0007669"/>
    <property type="project" value="InterPro"/>
</dbReference>
<protein>
    <submittedName>
        <fullName evidence="8">Succinate-semialdehyde dehydrogenase</fullName>
    </submittedName>
</protein>
<keyword evidence="5" id="KW-0560">Oxidoreductase</keyword>
<dbReference type="EMBL" id="BMQS01000008">
    <property type="protein sequence ID" value="GGT94850.1"/>
    <property type="molecule type" value="Genomic_DNA"/>
</dbReference>
<keyword evidence="10" id="KW-1185">Reference proteome</keyword>
<dbReference type="EMBL" id="AP018553">
    <property type="protein sequence ID" value="BBD72118.1"/>
    <property type="molecule type" value="Genomic_DNA"/>
</dbReference>
<dbReference type="InterPro" id="IPR002328">
    <property type="entry name" value="ADH_Zn_CS"/>
</dbReference>
<dbReference type="InterPro" id="IPR036291">
    <property type="entry name" value="NAD(P)-bd_dom_sf"/>
</dbReference>
<dbReference type="SUPFAM" id="SSF51735">
    <property type="entry name" value="NAD(P)-binding Rossmann-fold domains"/>
    <property type="match status" value="1"/>
</dbReference>
<reference evidence="9" key="1">
    <citation type="journal article" date="2014" name="Int. J. Syst. Evol. Microbiol.">
        <title>Complete genome sequence of Corynebacterium casei LMG S-19264T (=DSM 44701T), isolated from a smear-ripened cheese.</title>
        <authorList>
            <consortium name="US DOE Joint Genome Institute (JGI-PGF)"/>
            <person name="Walter F."/>
            <person name="Albersmeier A."/>
            <person name="Kalinowski J."/>
            <person name="Ruckert C."/>
        </authorList>
    </citation>
    <scope>NUCLEOTIDE SEQUENCE</scope>
    <source>
        <strain evidence="9">JCM 31740</strain>
    </source>
</reference>
<evidence type="ECO:0000256" key="5">
    <source>
        <dbReference type="ARBA" id="ARBA00023002"/>
    </source>
</evidence>
<dbReference type="Gene3D" id="3.40.50.720">
    <property type="entry name" value="NAD(P)-binding Rossmann-like Domain"/>
    <property type="match status" value="1"/>
</dbReference>
<evidence type="ECO:0000256" key="6">
    <source>
        <dbReference type="RuleBase" id="RU361277"/>
    </source>
</evidence>
<gene>
    <name evidence="9" type="ORF">GCM10007116_10570</name>
    <name evidence="8" type="ORF">HS1genome_0507</name>
</gene>
<sequence>MRAALLRNYGTPLDIQEVDIEEPKRGEVLIRVSATGLCHSDVNVFQGHTPAELPVVAGHEIAGVVEQVGEGVSNFQVGDKVVASFIQPCGKCRNCVAGRENLCETFIANRLKGTALDGSYRLRSKDGTPLRAYMGGGFAEYAILPETSLAKVPDNLDLKKAAVLGCAGLTAYGAVVLSGHVEPGENVVVIGAGGVGLSIIQLLRSIGAGEVILVDVIDWKLEKGKEMGATVILNSLKINVKDYVASKGGVDVVVECAGRPETVELALELVRVGGRVVLVGIPPANSSVSVRPASLVRRGVTILTNHGGRPRTDLPRLIEMSRTGKYSPEALITGEYRLEEINEAVSALLEGRVLRTLIVP</sequence>
<dbReference type="PANTHER" id="PTHR43350:SF2">
    <property type="entry name" value="GROES-LIKE ZINC-BINDING ALCOHOL DEHYDROGENASE FAMILY PROTEIN"/>
    <property type="match status" value="1"/>
</dbReference>
<dbReference type="PROSITE" id="PS00059">
    <property type="entry name" value="ADH_ZINC"/>
    <property type="match status" value="1"/>
</dbReference>
<reference evidence="10" key="2">
    <citation type="submission" date="2018-04" db="EMBL/GenBank/DDBJ databases">
        <title>Complete genome sequence of Sulfodiicoccus acidiphilus strain HS-1.</title>
        <authorList>
            <person name="Sakai H.D."/>
            <person name="Kurosawa N."/>
        </authorList>
    </citation>
    <scope>NUCLEOTIDE SEQUENCE [LARGE SCALE GENOMIC DNA]</scope>
    <source>
        <strain evidence="10">HS-1</strain>
    </source>
</reference>
<dbReference type="GO" id="GO:0016491">
    <property type="term" value="F:oxidoreductase activity"/>
    <property type="evidence" value="ECO:0007669"/>
    <property type="project" value="UniProtKB-KW"/>
</dbReference>
<dbReference type="Pfam" id="PF00107">
    <property type="entry name" value="ADH_zinc_N"/>
    <property type="match status" value="1"/>
</dbReference>
<dbReference type="SMART" id="SM00829">
    <property type="entry name" value="PKS_ER"/>
    <property type="match status" value="1"/>
</dbReference>
<dbReference type="AlphaFoldDB" id="A0A348B1R6"/>
<dbReference type="PANTHER" id="PTHR43350">
    <property type="entry name" value="NAD-DEPENDENT ALCOHOL DEHYDROGENASE"/>
    <property type="match status" value="1"/>
</dbReference>
<proteinExistence type="inferred from homology"/>
<dbReference type="RefSeq" id="WP_126449429.1">
    <property type="nucleotide sequence ID" value="NZ_AP018553.1"/>
</dbReference>
<dbReference type="InterPro" id="IPR020843">
    <property type="entry name" value="ER"/>
</dbReference>
<dbReference type="OrthoDB" id="73567at2157"/>
<dbReference type="KEGG" id="sacd:HS1genome_0507"/>
<keyword evidence="3 6" id="KW-0479">Metal-binding</keyword>
<dbReference type="SUPFAM" id="SSF50129">
    <property type="entry name" value="GroES-like"/>
    <property type="match status" value="2"/>
</dbReference>
<dbReference type="InterPro" id="IPR011032">
    <property type="entry name" value="GroES-like_sf"/>
</dbReference>
<dbReference type="GeneID" id="38666013"/>
<dbReference type="InterPro" id="IPR013149">
    <property type="entry name" value="ADH-like_C"/>
</dbReference>
<reference evidence="8" key="3">
    <citation type="journal article" date="2019" name="BMC Res. Notes">
        <title>Complete genome sequence of the Sulfodiicoccus acidiphilus strain HS-1T, the first crenarchaeon that lacks polB3, isolated from an acidic hot spring in Ohwaku-dani, Hakone, Japan.</title>
        <authorList>
            <person name="Sakai H.D."/>
            <person name="Kurosawa N."/>
        </authorList>
    </citation>
    <scope>NUCLEOTIDE SEQUENCE</scope>
    <source>
        <strain evidence="8">HS-1</strain>
    </source>
</reference>
<comment type="cofactor">
    <cofactor evidence="1 6">
        <name>Zn(2+)</name>
        <dbReference type="ChEBI" id="CHEBI:29105"/>
    </cofactor>
</comment>
<dbReference type="Gene3D" id="3.90.180.10">
    <property type="entry name" value="Medium-chain alcohol dehydrogenases, catalytic domain"/>
    <property type="match status" value="1"/>
</dbReference>
<evidence type="ECO:0000313" key="9">
    <source>
        <dbReference type="EMBL" id="GGT94850.1"/>
    </source>
</evidence>
<keyword evidence="4 6" id="KW-0862">Zinc</keyword>
<comment type="similarity">
    <text evidence="2 6">Belongs to the zinc-containing alcohol dehydrogenase family.</text>
</comment>
<feature type="domain" description="Enoyl reductase (ER)" evidence="7">
    <location>
        <begin position="10"/>
        <end position="359"/>
    </location>
</feature>
<evidence type="ECO:0000313" key="10">
    <source>
        <dbReference type="Proteomes" id="UP000276741"/>
    </source>
</evidence>
<reference evidence="9" key="4">
    <citation type="submission" date="2020-09" db="EMBL/GenBank/DDBJ databases">
        <authorList>
            <person name="Sun Q."/>
            <person name="Ohkuma M."/>
        </authorList>
    </citation>
    <scope>NUCLEOTIDE SEQUENCE</scope>
    <source>
        <strain evidence="9">JCM 31740</strain>
    </source>
</reference>
<evidence type="ECO:0000256" key="2">
    <source>
        <dbReference type="ARBA" id="ARBA00008072"/>
    </source>
</evidence>
<dbReference type="Proteomes" id="UP000616143">
    <property type="component" value="Unassembled WGS sequence"/>
</dbReference>
<dbReference type="FunFam" id="3.40.50.720:FF:000003">
    <property type="entry name" value="S-(hydroxymethyl)glutathione dehydrogenase"/>
    <property type="match status" value="1"/>
</dbReference>
<evidence type="ECO:0000313" key="8">
    <source>
        <dbReference type="EMBL" id="BBD72118.1"/>
    </source>
</evidence>
<evidence type="ECO:0000256" key="3">
    <source>
        <dbReference type="ARBA" id="ARBA00022723"/>
    </source>
</evidence>
<dbReference type="InterPro" id="IPR013154">
    <property type="entry name" value="ADH-like_N"/>
</dbReference>
<dbReference type="Pfam" id="PF08240">
    <property type="entry name" value="ADH_N"/>
    <property type="match status" value="1"/>
</dbReference>
<evidence type="ECO:0000256" key="4">
    <source>
        <dbReference type="ARBA" id="ARBA00022833"/>
    </source>
</evidence>
<dbReference type="Proteomes" id="UP000276741">
    <property type="component" value="Chromosome"/>
</dbReference>
<evidence type="ECO:0000256" key="1">
    <source>
        <dbReference type="ARBA" id="ARBA00001947"/>
    </source>
</evidence>